<feature type="compositionally biased region" description="Basic and acidic residues" evidence="2">
    <location>
        <begin position="337"/>
        <end position="351"/>
    </location>
</feature>
<protein>
    <recommendedName>
        <fullName evidence="5">MORN repeat-containing protein</fullName>
    </recommendedName>
</protein>
<dbReference type="Pfam" id="PF02493">
    <property type="entry name" value="MORN"/>
    <property type="match status" value="6"/>
</dbReference>
<keyword evidence="4" id="KW-1185">Reference proteome</keyword>
<feature type="compositionally biased region" description="Low complexity" evidence="2">
    <location>
        <begin position="256"/>
        <end position="274"/>
    </location>
</feature>
<evidence type="ECO:0008006" key="5">
    <source>
        <dbReference type="Google" id="ProtNLM"/>
    </source>
</evidence>
<dbReference type="Gene3D" id="2.20.110.10">
    <property type="entry name" value="Histone H3 K4-specific methyltransferase SET7/9 N-terminal domain"/>
    <property type="match status" value="2"/>
</dbReference>
<feature type="region of interest" description="Disordered" evidence="2">
    <location>
        <begin position="336"/>
        <end position="361"/>
    </location>
</feature>
<comment type="caution">
    <text evidence="3">The sequence shown here is derived from an EMBL/GenBank/DDBJ whole genome shotgun (WGS) entry which is preliminary data.</text>
</comment>
<name>A0ABS9MKE8_9FIRM</name>
<dbReference type="PANTHER" id="PTHR43215">
    <property type="entry name" value="RADIAL SPOKE HEAD 1 HOMOLOG"/>
    <property type="match status" value="1"/>
</dbReference>
<evidence type="ECO:0000256" key="2">
    <source>
        <dbReference type="SAM" id="MobiDB-lite"/>
    </source>
</evidence>
<dbReference type="PANTHER" id="PTHR43215:SF14">
    <property type="entry name" value="RADIAL SPOKE HEAD 1 HOMOLOG"/>
    <property type="match status" value="1"/>
</dbReference>
<evidence type="ECO:0000313" key="4">
    <source>
        <dbReference type="Proteomes" id="UP001298681"/>
    </source>
</evidence>
<dbReference type="RefSeq" id="WP_237966722.1">
    <property type="nucleotide sequence ID" value="NZ_JAKNHQ010000008.1"/>
</dbReference>
<sequence>MQSETDILFYAVYHRDYDGPAAKPSLLSQARRECFTQDRTVSVREEDFNSGVKTVYRGRVGWHRFTWSVRRGGALVQQAFRDENGFELVHFGERGEPVSKARFSLELRWESTAYYMDGRRDQLPAAVLSPVAGGLLLTEWNPDSGKYSRIKLVPCALRRGTPEQSLADARLGEPRVWAETSEGDFCYCTEEEAALRRSLVERPSEAIPEDLVYRPEDSETGGEEPAFAGFTYIANDADTPETETETAGAEPEEAIAEGPSPELPASESPAAAQEGDYAADHELFSAGQDAAKPAQWGTACPPTLDVPQPSWQEKELPLPALNSGLSQLLKLVQAELKAQEQKEPEPAAEEKPAEDDAFEEVVRPPHAERYAVAAKNRHGIVVHAPELKQKASQQTGEEADGSPKPAAMPVKRIIISAEESYAYFGDLLNGMREGNGRTEMTNGHTAYEGGYHEDKRDGFGTYYYKSGKLCYVGNWKDNLRHGSGISFSSHDGSIFVGKWRDNIPTGCGTAFDAEGNLLYTGEWKDGKRDGHGTEYRNGAVLYAGEWKDDLRHGKGTLTLANGTVITGIFENGKVQGLDDLL</sequence>
<gene>
    <name evidence="3" type="ORF">L0P57_07265</name>
</gene>
<dbReference type="SUPFAM" id="SSF82185">
    <property type="entry name" value="Histone H3 K4-specific methyltransferase SET7/9 N-terminal domain"/>
    <property type="match status" value="1"/>
</dbReference>
<dbReference type="Proteomes" id="UP001298681">
    <property type="component" value="Unassembled WGS sequence"/>
</dbReference>
<evidence type="ECO:0000313" key="3">
    <source>
        <dbReference type="EMBL" id="MCG4610732.1"/>
    </source>
</evidence>
<dbReference type="EMBL" id="JAKNHQ010000008">
    <property type="protein sequence ID" value="MCG4610732.1"/>
    <property type="molecule type" value="Genomic_DNA"/>
</dbReference>
<feature type="region of interest" description="Disordered" evidence="2">
    <location>
        <begin position="239"/>
        <end position="274"/>
    </location>
</feature>
<proteinExistence type="predicted"/>
<dbReference type="SMART" id="SM00698">
    <property type="entry name" value="MORN"/>
    <property type="match status" value="5"/>
</dbReference>
<reference evidence="3 4" key="1">
    <citation type="submission" date="2022-01" db="EMBL/GenBank/DDBJ databases">
        <title>Collection of gut derived symbiotic bacterial strains cultured from healthy donors.</title>
        <authorList>
            <person name="Lin H."/>
            <person name="Kohout C."/>
            <person name="Waligurski E."/>
            <person name="Pamer E.G."/>
        </authorList>
    </citation>
    <scope>NUCLEOTIDE SEQUENCE [LARGE SCALE GENOMIC DNA]</scope>
    <source>
        <strain evidence="3 4">DFI.7.58</strain>
    </source>
</reference>
<keyword evidence="1" id="KW-0677">Repeat</keyword>
<feature type="compositionally biased region" description="Acidic residues" evidence="2">
    <location>
        <begin position="239"/>
        <end position="255"/>
    </location>
</feature>
<dbReference type="InterPro" id="IPR003409">
    <property type="entry name" value="MORN"/>
</dbReference>
<evidence type="ECO:0000256" key="1">
    <source>
        <dbReference type="ARBA" id="ARBA00022737"/>
    </source>
</evidence>
<accession>A0ABS9MKE8</accession>
<organism evidence="3 4">
    <name type="scientific">Anaeromassilibacillus senegalensis</name>
    <dbReference type="NCBI Taxonomy" id="1673717"/>
    <lineage>
        <taxon>Bacteria</taxon>
        <taxon>Bacillati</taxon>
        <taxon>Bacillota</taxon>
        <taxon>Clostridia</taxon>
        <taxon>Eubacteriales</taxon>
        <taxon>Acutalibacteraceae</taxon>
        <taxon>Anaeromassilibacillus</taxon>
    </lineage>
</organism>